<dbReference type="Proteomes" id="UP000001396">
    <property type="component" value="Unassembled WGS sequence"/>
</dbReference>
<protein>
    <recommendedName>
        <fullName evidence="3">SWIM-type domain-containing protein</fullName>
    </recommendedName>
</protein>
<comment type="caution">
    <text evidence="1">The sequence shown here is derived from an EMBL/GenBank/DDBJ whole genome shotgun (WGS) entry which is preliminary data.</text>
</comment>
<evidence type="ECO:0000313" key="2">
    <source>
        <dbReference type="Proteomes" id="UP000001396"/>
    </source>
</evidence>
<organism evidence="1 2">
    <name type="scientific">Heterostelium pallidum (strain ATCC 26659 / Pp 5 / PN500)</name>
    <name type="common">Cellular slime mold</name>
    <name type="synonym">Polysphondylium pallidum</name>
    <dbReference type="NCBI Taxonomy" id="670386"/>
    <lineage>
        <taxon>Eukaryota</taxon>
        <taxon>Amoebozoa</taxon>
        <taxon>Evosea</taxon>
        <taxon>Eumycetozoa</taxon>
        <taxon>Dictyostelia</taxon>
        <taxon>Acytosteliales</taxon>
        <taxon>Acytosteliaceae</taxon>
        <taxon>Heterostelium</taxon>
    </lineage>
</organism>
<name>D3AZC8_HETP5</name>
<dbReference type="AlphaFoldDB" id="D3AZC8"/>
<dbReference type="EMBL" id="ADBJ01000007">
    <property type="protein sequence ID" value="EFA85511.1"/>
    <property type="molecule type" value="Genomic_DNA"/>
</dbReference>
<dbReference type="GeneID" id="31356996"/>
<gene>
    <name evidence="1" type="ORF">PPL_01468</name>
</gene>
<dbReference type="RefSeq" id="XP_020437619.1">
    <property type="nucleotide sequence ID" value="XM_020572476.1"/>
</dbReference>
<evidence type="ECO:0000313" key="1">
    <source>
        <dbReference type="EMBL" id="EFA85511.1"/>
    </source>
</evidence>
<dbReference type="InParanoid" id="D3AZC8"/>
<accession>D3AZC8</accession>
<reference evidence="1 2" key="1">
    <citation type="journal article" date="2011" name="Genome Res.">
        <title>Phylogeny-wide analysis of social amoeba genomes highlights ancient origins for complex intercellular communication.</title>
        <authorList>
            <person name="Heidel A.J."/>
            <person name="Lawal H.M."/>
            <person name="Felder M."/>
            <person name="Schilde C."/>
            <person name="Helps N.R."/>
            <person name="Tunggal B."/>
            <person name="Rivero F."/>
            <person name="John U."/>
            <person name="Schleicher M."/>
            <person name="Eichinger L."/>
            <person name="Platzer M."/>
            <person name="Noegel A.A."/>
            <person name="Schaap P."/>
            <person name="Gloeckner G."/>
        </authorList>
    </citation>
    <scope>NUCLEOTIDE SEQUENCE [LARGE SCALE GENOMIC DNA]</scope>
    <source>
        <strain evidence="2">ATCC 26659 / Pp 5 / PN500</strain>
    </source>
</reference>
<sequence>MESILKNNSEIKFNQTNNTMQDSMLLLNLPVNYTGNKSKSNFSEFSVSSHGFAKAKVNGYNVEASVCEDGELTGVCSCHAPMCIHINTLGLHLLEWADANRHREKHMKKNSDLISQLLRKSK</sequence>
<proteinExistence type="predicted"/>
<keyword evidence="2" id="KW-1185">Reference proteome</keyword>
<evidence type="ECO:0008006" key="3">
    <source>
        <dbReference type="Google" id="ProtNLM"/>
    </source>
</evidence>